<name>C5KIZ7_PERM5</name>
<proteinExistence type="predicted"/>
<reference evidence="1 2" key="1">
    <citation type="submission" date="2008-07" db="EMBL/GenBank/DDBJ databases">
        <authorList>
            <person name="El-Sayed N."/>
            <person name="Caler E."/>
            <person name="Inman J."/>
            <person name="Amedeo P."/>
            <person name="Hass B."/>
            <person name="Wortman J."/>
        </authorList>
    </citation>
    <scope>NUCLEOTIDE SEQUENCE [LARGE SCALE GENOMIC DNA]</scope>
    <source>
        <strain evidence="2">ATCC 50983 / TXsc</strain>
    </source>
</reference>
<accession>C5KIZ7</accession>
<gene>
    <name evidence="1" type="ORF">Pmar_PMAR003842</name>
</gene>
<keyword evidence="2" id="KW-1185">Reference proteome</keyword>
<sequence>MGARRQVIWISEGRDMTSEEEKQFEVSMLDSMEMIVPIHYRASIRLPEWREAPLASINARIRMLSGEEIRAKSFQIFNDNVTVLEKDGGTWLYAKHPFEPDDEIFRFDGLVHVCARARSVVDIIAADAGDPSYTTDHISSSRSPNKCEAPRGFPPNGWKIGVISVEMPVKVYEWSSVENKSSPHMLECGKMYLCGSTSVFNGMHILKGKADLQKVDIKESNQSSPVKVVVDEGHNGVFR</sequence>
<dbReference type="EMBL" id="GG673422">
    <property type="protein sequence ID" value="EER15547.1"/>
    <property type="molecule type" value="Genomic_DNA"/>
</dbReference>
<protein>
    <submittedName>
        <fullName evidence="1">Uncharacterized protein</fullName>
    </submittedName>
</protein>
<dbReference type="Proteomes" id="UP000007800">
    <property type="component" value="Unassembled WGS sequence"/>
</dbReference>
<organism evidence="2">
    <name type="scientific">Perkinsus marinus (strain ATCC 50983 / TXsc)</name>
    <dbReference type="NCBI Taxonomy" id="423536"/>
    <lineage>
        <taxon>Eukaryota</taxon>
        <taxon>Sar</taxon>
        <taxon>Alveolata</taxon>
        <taxon>Perkinsozoa</taxon>
        <taxon>Perkinsea</taxon>
        <taxon>Perkinsida</taxon>
        <taxon>Perkinsidae</taxon>
        <taxon>Perkinsus</taxon>
    </lineage>
</organism>
<dbReference type="RefSeq" id="XP_002783751.1">
    <property type="nucleotide sequence ID" value="XM_002783705.1"/>
</dbReference>
<dbReference type="AlphaFoldDB" id="C5KIZ7"/>
<dbReference type="GeneID" id="9046339"/>
<dbReference type="OrthoDB" id="10546414at2759"/>
<evidence type="ECO:0000313" key="2">
    <source>
        <dbReference type="Proteomes" id="UP000007800"/>
    </source>
</evidence>
<evidence type="ECO:0000313" key="1">
    <source>
        <dbReference type="EMBL" id="EER15547.1"/>
    </source>
</evidence>
<dbReference type="InParanoid" id="C5KIZ7"/>
<feature type="non-terminal residue" evidence="1">
    <location>
        <position position="239"/>
    </location>
</feature>